<feature type="domain" description="Peptidase M24" evidence="1">
    <location>
        <begin position="193"/>
        <end position="385"/>
    </location>
</feature>
<dbReference type="RefSeq" id="WP_101644701.1">
    <property type="nucleotide sequence ID" value="NZ_PGUY01000057.1"/>
</dbReference>
<reference evidence="2 3" key="1">
    <citation type="submission" date="2017-11" db="EMBL/GenBank/DDBJ databases">
        <title>Comparitive Functional Genomics of Dry Heat Resistant strains isolated from the Viking Spacecraft.</title>
        <authorList>
            <person name="Seuylemezian A."/>
            <person name="Cooper K."/>
            <person name="Vaishampayan P."/>
        </authorList>
    </citation>
    <scope>NUCLEOTIDE SEQUENCE [LARGE SCALE GENOMIC DNA]</scope>
    <source>
        <strain evidence="2 3">V1-29</strain>
    </source>
</reference>
<evidence type="ECO:0000259" key="1">
    <source>
        <dbReference type="Pfam" id="PF00557"/>
    </source>
</evidence>
<dbReference type="Gene3D" id="3.90.230.10">
    <property type="entry name" value="Creatinase/methionine aminopeptidase superfamily"/>
    <property type="match status" value="1"/>
</dbReference>
<proteinExistence type="predicted"/>
<protein>
    <submittedName>
        <fullName evidence="2">Xaa-Pro aminopeptidase</fullName>
    </submittedName>
</protein>
<accession>A0A2N5M2I1</accession>
<dbReference type="InterPro" id="IPR000994">
    <property type="entry name" value="Pept_M24"/>
</dbReference>
<organism evidence="2 3">
    <name type="scientific">Peribacillus deserti</name>
    <dbReference type="NCBI Taxonomy" id="673318"/>
    <lineage>
        <taxon>Bacteria</taxon>
        <taxon>Bacillati</taxon>
        <taxon>Bacillota</taxon>
        <taxon>Bacilli</taxon>
        <taxon>Bacillales</taxon>
        <taxon>Bacillaceae</taxon>
        <taxon>Peribacillus</taxon>
    </lineage>
</organism>
<keyword evidence="2" id="KW-0031">Aminopeptidase</keyword>
<dbReference type="GO" id="GO:0004177">
    <property type="term" value="F:aminopeptidase activity"/>
    <property type="evidence" value="ECO:0007669"/>
    <property type="project" value="UniProtKB-KW"/>
</dbReference>
<dbReference type="OrthoDB" id="9765815at2"/>
<name>A0A2N5M2I1_9BACI</name>
<evidence type="ECO:0000313" key="2">
    <source>
        <dbReference type="EMBL" id="PLT28569.1"/>
    </source>
</evidence>
<dbReference type="EMBL" id="PGUY01000057">
    <property type="protein sequence ID" value="PLT28569.1"/>
    <property type="molecule type" value="Genomic_DNA"/>
</dbReference>
<keyword evidence="2" id="KW-0645">Protease</keyword>
<keyword evidence="2" id="KW-0378">Hydrolase</keyword>
<dbReference type="Proteomes" id="UP000234748">
    <property type="component" value="Unassembled WGS sequence"/>
</dbReference>
<dbReference type="SUPFAM" id="SSF55920">
    <property type="entry name" value="Creatinase/aminopeptidase"/>
    <property type="match status" value="1"/>
</dbReference>
<dbReference type="AlphaFoldDB" id="A0A2N5M2I1"/>
<sequence length="416" mass="47327">MSNLITKEQLGILSLKEREGLMDSWLMHRLDILIPAIMKKHDVDMWIIAGREYNEDPLLETFFPSAIDSSRRLTIIVFYKDEANQIERLVIHSNPKFEPFYKRAWGYKGETQWECLTRIIREKKPRCAALNYSKVHAACDGLTHSLFQKIHTILENLSVTGISAEKMAVEWLEMRTGPELEFYPQIADITRIIAAEALEHVITPGVTNSEDVVEWIRQRVFDLGLKTSFYPTVDLQRQGEKNNRMETVILPGDIVHIDFGLYYLGLATDTQLLAYVLRKGEESPPKGVIDAMKTAIRMEDIIAGHFAEGCSGNDIFQSSVEQAGREGIKAMVYSHPLGVHCHGAGPVMGLYDCQGDIPVRGAYSIKNNTCYAMEFNVTQYIPEWGQDVTLYMEESITFKGGKVSFLTNRQIEFYLI</sequence>
<dbReference type="InterPro" id="IPR036005">
    <property type="entry name" value="Creatinase/aminopeptidase-like"/>
</dbReference>
<comment type="caution">
    <text evidence="2">The sequence shown here is derived from an EMBL/GenBank/DDBJ whole genome shotgun (WGS) entry which is preliminary data.</text>
</comment>
<keyword evidence="3" id="KW-1185">Reference proteome</keyword>
<dbReference type="Pfam" id="PF00557">
    <property type="entry name" value="Peptidase_M24"/>
    <property type="match status" value="1"/>
</dbReference>
<evidence type="ECO:0000313" key="3">
    <source>
        <dbReference type="Proteomes" id="UP000234748"/>
    </source>
</evidence>
<gene>
    <name evidence="2" type="ORF">CUU66_17960</name>
</gene>